<evidence type="ECO:0000313" key="7">
    <source>
        <dbReference type="EMBL" id="EMD83136.1"/>
    </source>
</evidence>
<evidence type="ECO:0000256" key="1">
    <source>
        <dbReference type="ARBA" id="ARBA00022490"/>
    </source>
</evidence>
<dbReference type="OrthoDB" id="9796140at2"/>
<dbReference type="NCBIfam" id="TIGR00250">
    <property type="entry name" value="RNAse_H_YqgF"/>
    <property type="match status" value="1"/>
</dbReference>
<proteinExistence type="inferred from homology"/>
<dbReference type="AlphaFoldDB" id="M2TN12"/>
<evidence type="ECO:0000256" key="3">
    <source>
        <dbReference type="ARBA" id="ARBA00022722"/>
    </source>
</evidence>
<dbReference type="GO" id="GO:0000967">
    <property type="term" value="P:rRNA 5'-end processing"/>
    <property type="evidence" value="ECO:0007669"/>
    <property type="project" value="UniProtKB-UniRule"/>
</dbReference>
<protein>
    <recommendedName>
        <fullName evidence="5">Putative pre-16S rRNA nuclease</fullName>
        <ecNumber evidence="5">3.1.-.-</ecNumber>
    </recommendedName>
</protein>
<comment type="caution">
    <text evidence="7">The sequence shown here is derived from an EMBL/GenBank/DDBJ whole genome shotgun (WGS) entry which is preliminary data.</text>
</comment>
<evidence type="ECO:0000259" key="6">
    <source>
        <dbReference type="SMART" id="SM00732"/>
    </source>
</evidence>
<dbReference type="InterPro" id="IPR005227">
    <property type="entry name" value="YqgF"/>
</dbReference>
<dbReference type="GO" id="GO:0005829">
    <property type="term" value="C:cytosol"/>
    <property type="evidence" value="ECO:0007669"/>
    <property type="project" value="TreeGrafter"/>
</dbReference>
<organism evidence="7 8">
    <name type="scientific">Pacificimonas flava</name>
    <dbReference type="NCBI Taxonomy" id="1234595"/>
    <lineage>
        <taxon>Bacteria</taxon>
        <taxon>Pseudomonadati</taxon>
        <taxon>Pseudomonadota</taxon>
        <taxon>Alphaproteobacteria</taxon>
        <taxon>Sphingomonadales</taxon>
        <taxon>Sphingosinicellaceae</taxon>
        <taxon>Pacificimonas</taxon>
    </lineage>
</organism>
<dbReference type="PANTHER" id="PTHR33317:SF4">
    <property type="entry name" value="POLYNUCLEOTIDYL TRANSFERASE, RIBONUCLEASE H-LIKE SUPERFAMILY PROTEIN"/>
    <property type="match status" value="1"/>
</dbReference>
<evidence type="ECO:0000256" key="5">
    <source>
        <dbReference type="HAMAP-Rule" id="MF_00651"/>
    </source>
</evidence>
<dbReference type="Pfam" id="PF03652">
    <property type="entry name" value="RuvX"/>
    <property type="match status" value="1"/>
</dbReference>
<evidence type="ECO:0000256" key="4">
    <source>
        <dbReference type="ARBA" id="ARBA00022801"/>
    </source>
</evidence>
<dbReference type="InterPro" id="IPR037027">
    <property type="entry name" value="YqgF/RNaseH-like_dom_sf"/>
</dbReference>
<dbReference type="GO" id="GO:0004518">
    <property type="term" value="F:nuclease activity"/>
    <property type="evidence" value="ECO:0007669"/>
    <property type="project" value="UniProtKB-KW"/>
</dbReference>
<dbReference type="HAMAP" id="MF_00651">
    <property type="entry name" value="Nuclease_YqgF"/>
    <property type="match status" value="1"/>
</dbReference>
<evidence type="ECO:0000313" key="8">
    <source>
        <dbReference type="Proteomes" id="UP000011717"/>
    </source>
</evidence>
<dbReference type="CDD" id="cd16964">
    <property type="entry name" value="YqgF"/>
    <property type="match status" value="1"/>
</dbReference>
<keyword evidence="8" id="KW-1185">Reference proteome</keyword>
<sequence>MTPEQFRARLPDRGILCGLDFGTKRIGMAFSDSDWQFAGPDSVLKRTKQTADFAVLSERLVMRQAKGIVLGMPLNMDGSGGPAAQRVRAFGRALEAAFPLPVMLWDERLTSEAAQEAMAEAGVPRARWPEKIDAHAAALILRGAMEALTRSPPMV</sequence>
<dbReference type="Proteomes" id="UP000011717">
    <property type="component" value="Unassembled WGS sequence"/>
</dbReference>
<keyword evidence="1 5" id="KW-0963">Cytoplasm</keyword>
<keyword evidence="4 5" id="KW-0378">Hydrolase</keyword>
<dbReference type="Gene3D" id="3.30.420.140">
    <property type="entry name" value="YqgF/RNase H-like domain"/>
    <property type="match status" value="1"/>
</dbReference>
<dbReference type="InterPro" id="IPR006641">
    <property type="entry name" value="YqgF/RNaseH-like_dom"/>
</dbReference>
<dbReference type="PANTHER" id="PTHR33317">
    <property type="entry name" value="POLYNUCLEOTIDYL TRANSFERASE, RIBONUCLEASE H-LIKE SUPERFAMILY PROTEIN"/>
    <property type="match status" value="1"/>
</dbReference>
<reference evidence="7 8" key="1">
    <citation type="journal article" date="2013" name="Genome Announc.">
        <title>Draft Genome Sequence of Strain JLT2015T, Belonging to the Family Sphingomonadaceae of the Alphaproteobacteria.</title>
        <authorList>
            <person name="Tang K."/>
            <person name="Liu K."/>
            <person name="Li S."/>
            <person name="Jiao N."/>
        </authorList>
    </citation>
    <scope>NUCLEOTIDE SEQUENCE [LARGE SCALE GENOMIC DNA]</scope>
    <source>
        <strain evidence="7 8">JLT2015</strain>
    </source>
</reference>
<comment type="similarity">
    <text evidence="5">Belongs to the YqgF HJR family.</text>
</comment>
<keyword evidence="2 5" id="KW-0690">Ribosome biogenesis</keyword>
<dbReference type="RefSeq" id="WP_008601893.1">
    <property type="nucleotide sequence ID" value="NZ_AMRV01000004.1"/>
</dbReference>
<dbReference type="EC" id="3.1.-.-" evidence="5"/>
<feature type="domain" description="YqgF/RNase H-like" evidence="6">
    <location>
        <begin position="14"/>
        <end position="114"/>
    </location>
</feature>
<evidence type="ECO:0000256" key="2">
    <source>
        <dbReference type="ARBA" id="ARBA00022517"/>
    </source>
</evidence>
<dbReference type="GO" id="GO:0016788">
    <property type="term" value="F:hydrolase activity, acting on ester bonds"/>
    <property type="evidence" value="ECO:0007669"/>
    <property type="project" value="UniProtKB-UniRule"/>
</dbReference>
<comment type="subcellular location">
    <subcellularLocation>
        <location evidence="5">Cytoplasm</location>
    </subcellularLocation>
</comment>
<comment type="function">
    <text evidence="5">Could be a nuclease involved in processing of the 5'-end of pre-16S rRNA.</text>
</comment>
<dbReference type="EMBL" id="AMRV01000004">
    <property type="protein sequence ID" value="EMD83136.1"/>
    <property type="molecule type" value="Genomic_DNA"/>
</dbReference>
<name>M2TN12_9SPHN</name>
<accession>M2TN12</accession>
<dbReference type="SMART" id="SM00732">
    <property type="entry name" value="YqgFc"/>
    <property type="match status" value="1"/>
</dbReference>
<dbReference type="InterPro" id="IPR012337">
    <property type="entry name" value="RNaseH-like_sf"/>
</dbReference>
<keyword evidence="3 5" id="KW-0540">Nuclease</keyword>
<gene>
    <name evidence="7" type="ORF">C725_1734</name>
</gene>
<dbReference type="SUPFAM" id="SSF53098">
    <property type="entry name" value="Ribonuclease H-like"/>
    <property type="match status" value="1"/>
</dbReference>